<reference evidence="2" key="1">
    <citation type="journal article" date="2019" name="Int. J. Syst. Evol. Microbiol.">
        <title>The Global Catalogue of Microorganisms (GCM) 10K type strain sequencing project: providing services to taxonomists for standard genome sequencing and annotation.</title>
        <authorList>
            <consortium name="The Broad Institute Genomics Platform"/>
            <consortium name="The Broad Institute Genome Sequencing Center for Infectious Disease"/>
            <person name="Wu L."/>
            <person name="Ma J."/>
        </authorList>
    </citation>
    <scope>NUCLEOTIDE SEQUENCE [LARGE SCALE GENOMIC DNA]</scope>
    <source>
        <strain evidence="2">KCTC 52042</strain>
    </source>
</reference>
<proteinExistence type="predicted"/>
<protein>
    <recommendedName>
        <fullName evidence="3">Outer membrane protein beta-barrel family protein</fullName>
    </recommendedName>
</protein>
<evidence type="ECO:0008006" key="3">
    <source>
        <dbReference type="Google" id="ProtNLM"/>
    </source>
</evidence>
<dbReference type="Proteomes" id="UP001597460">
    <property type="component" value="Unassembled WGS sequence"/>
</dbReference>
<evidence type="ECO:0000313" key="1">
    <source>
        <dbReference type="EMBL" id="MFD2531033.1"/>
    </source>
</evidence>
<accession>A0ABW5JE74</accession>
<keyword evidence="2" id="KW-1185">Reference proteome</keyword>
<gene>
    <name evidence="1" type="ORF">ACFSVN_01075</name>
</gene>
<sequence>MSFSFSPSHLLYLVTLPWIRNFKKRIEHVTTAVCLIVFLWFCAGINPASAQGVEMATPTRLALFLDCDFCDETFMRQEMPYLDHVRDREVADVHVLVTSESTGSGGEARTIDVIGLGIFEGLDFSTVFNAPADATEAEDRDGFLQTLEAALVPYLMQTPIRDRLRVDIAPSEVSTTGQTLITEDPWNHWTIEVYADGSADFESQQRSYDTRYGVYVSRVTEDWKLQFRPFFNYNYDRFEREEGTITSTARRDGFTSYAVRSISPHWSAGAYGDVLTSTFSNVDWRYRFMGAMEWNLYPYREANRRQLTVAYRLGASHITYRDTTIYNEIEELLPQHLLNAGYEVVQPWGGIEIGVNASQYLHDLSRNSLQFDAEFEVRITRGLSVEVGGFLEIIHDQINLPKGNADLEDVLLRRRQLETNYEAGISFGFRYRFGSLLNNVVNPRFGGIGNRDRF</sequence>
<dbReference type="EMBL" id="JBHULI010000002">
    <property type="protein sequence ID" value="MFD2531033.1"/>
    <property type="molecule type" value="Genomic_DNA"/>
</dbReference>
<organism evidence="1 2">
    <name type="scientific">Gracilimonas halophila</name>
    <dbReference type="NCBI Taxonomy" id="1834464"/>
    <lineage>
        <taxon>Bacteria</taxon>
        <taxon>Pseudomonadati</taxon>
        <taxon>Balneolota</taxon>
        <taxon>Balneolia</taxon>
        <taxon>Balneolales</taxon>
        <taxon>Balneolaceae</taxon>
        <taxon>Gracilimonas</taxon>
    </lineage>
</organism>
<name>A0ABW5JE74_9BACT</name>
<evidence type="ECO:0000313" key="2">
    <source>
        <dbReference type="Proteomes" id="UP001597460"/>
    </source>
</evidence>
<comment type="caution">
    <text evidence="1">The sequence shown here is derived from an EMBL/GenBank/DDBJ whole genome shotgun (WGS) entry which is preliminary data.</text>
</comment>